<gene>
    <name evidence="2" type="ORF">JYZ213_LOCUS30690</name>
    <name evidence="3" type="ORF">OXD698_LOCUS13566</name>
</gene>
<dbReference type="AlphaFoldDB" id="A0A818W2Y6"/>
<dbReference type="EMBL" id="CAJOAZ010000829">
    <property type="protein sequence ID" value="CAF3719891.1"/>
    <property type="molecule type" value="Genomic_DNA"/>
</dbReference>
<feature type="compositionally biased region" description="Low complexity" evidence="1">
    <location>
        <begin position="152"/>
        <end position="165"/>
    </location>
</feature>
<reference evidence="3" key="1">
    <citation type="submission" date="2021-02" db="EMBL/GenBank/DDBJ databases">
        <authorList>
            <person name="Nowell W R."/>
        </authorList>
    </citation>
    <scope>NUCLEOTIDE SEQUENCE</scope>
</reference>
<feature type="compositionally biased region" description="Polar residues" evidence="1">
    <location>
        <begin position="7"/>
        <end position="24"/>
    </location>
</feature>
<feature type="compositionally biased region" description="Basic residues" evidence="1">
    <location>
        <begin position="131"/>
        <end position="145"/>
    </location>
</feature>
<dbReference type="Proteomes" id="UP000663845">
    <property type="component" value="Unassembled WGS sequence"/>
</dbReference>
<evidence type="ECO:0000313" key="2">
    <source>
        <dbReference type="EMBL" id="CAF1270905.1"/>
    </source>
</evidence>
<feature type="compositionally biased region" description="Acidic residues" evidence="1">
    <location>
        <begin position="94"/>
        <end position="107"/>
    </location>
</feature>
<evidence type="ECO:0000256" key="1">
    <source>
        <dbReference type="SAM" id="MobiDB-lite"/>
    </source>
</evidence>
<protein>
    <submittedName>
        <fullName evidence="3">Uncharacterized protein</fullName>
    </submittedName>
</protein>
<sequence>MSDEDSPLSSNEESVNQKSSSSTVKHIYFDEEHDDDDEEHDDNEDLPTQKIIERPVTSTIRVDGSDLITRCKDFIPLLSDTNENSIHKDKLNENNDDDELNLPDLNDDSSSGKSEKESGEASSTTDEEIVKKKRKKKKKKKKKKVKTDENLNQDVNVNNQDVISQ</sequence>
<dbReference type="Proteomes" id="UP000663844">
    <property type="component" value="Unassembled WGS sequence"/>
</dbReference>
<feature type="region of interest" description="Disordered" evidence="1">
    <location>
        <begin position="1"/>
        <end position="165"/>
    </location>
</feature>
<organism evidence="3 4">
    <name type="scientific">Adineta steineri</name>
    <dbReference type="NCBI Taxonomy" id="433720"/>
    <lineage>
        <taxon>Eukaryota</taxon>
        <taxon>Metazoa</taxon>
        <taxon>Spiralia</taxon>
        <taxon>Gnathifera</taxon>
        <taxon>Rotifera</taxon>
        <taxon>Eurotatoria</taxon>
        <taxon>Bdelloidea</taxon>
        <taxon>Adinetida</taxon>
        <taxon>Adinetidae</taxon>
        <taxon>Adineta</taxon>
    </lineage>
</organism>
<evidence type="ECO:0000313" key="4">
    <source>
        <dbReference type="Proteomes" id="UP000663844"/>
    </source>
</evidence>
<comment type="caution">
    <text evidence="3">The sequence shown here is derived from an EMBL/GenBank/DDBJ whole genome shotgun (WGS) entry which is preliminary data.</text>
</comment>
<dbReference type="EMBL" id="CAJNOG010000497">
    <property type="protein sequence ID" value="CAF1270905.1"/>
    <property type="molecule type" value="Genomic_DNA"/>
</dbReference>
<evidence type="ECO:0000313" key="3">
    <source>
        <dbReference type="EMBL" id="CAF3719891.1"/>
    </source>
</evidence>
<name>A0A818W2Y6_9BILA</name>
<feature type="compositionally biased region" description="Acidic residues" evidence="1">
    <location>
        <begin position="31"/>
        <end position="45"/>
    </location>
</feature>
<proteinExistence type="predicted"/>
<accession>A0A818W2Y6</accession>